<accession>A0A1G9KVT1</accession>
<evidence type="ECO:0000313" key="4">
    <source>
        <dbReference type="EMBL" id="SDL53802.1"/>
    </source>
</evidence>
<dbReference type="RefSeq" id="WP_143008261.1">
    <property type="nucleotide sequence ID" value="NZ_FNGP01000003.1"/>
</dbReference>
<dbReference type="InterPro" id="IPR038765">
    <property type="entry name" value="Papain-like_cys_pep_sf"/>
</dbReference>
<keyword evidence="1" id="KW-0812">Transmembrane</keyword>
<dbReference type="EMBL" id="FNGP01000003">
    <property type="protein sequence ID" value="SDL53802.1"/>
    <property type="molecule type" value="Genomic_DNA"/>
</dbReference>
<dbReference type="InterPro" id="IPR002931">
    <property type="entry name" value="Transglutaminase-like"/>
</dbReference>
<sequence length="200" mass="22743">MRRLLWVLVLAALAMAGAVALRAPRTRATGTTLAELERRLRDSGAEGPELANQAIREVALAFRRHSAWHLWEDPERALARGRGWSHQYNTVLLLLLRRLGFDARLVHAARVRGFNRPWFMSGHTWVKVRIGGHWRNACASSPDNRVGRVGFVALTDELPMRARTRLAGGLALMVFVVYTVWKAWLTGKRVPRWVYHEHSA</sequence>
<evidence type="ECO:0000313" key="5">
    <source>
        <dbReference type="Proteomes" id="UP000199475"/>
    </source>
</evidence>
<protein>
    <submittedName>
        <fullName evidence="4">Transglutaminase-like superfamily protein</fullName>
    </submittedName>
</protein>
<organism evidence="4 5">
    <name type="scientific">Tessaracoccus oleiagri</name>
    <dbReference type="NCBI Taxonomy" id="686624"/>
    <lineage>
        <taxon>Bacteria</taxon>
        <taxon>Bacillati</taxon>
        <taxon>Actinomycetota</taxon>
        <taxon>Actinomycetes</taxon>
        <taxon>Propionibacteriales</taxon>
        <taxon>Propionibacteriaceae</taxon>
        <taxon>Tessaracoccus</taxon>
    </lineage>
</organism>
<dbReference type="Proteomes" id="UP000199475">
    <property type="component" value="Unassembled WGS sequence"/>
</dbReference>
<feature type="chain" id="PRO_5039712314" evidence="2">
    <location>
        <begin position="21"/>
        <end position="200"/>
    </location>
</feature>
<feature type="domain" description="Transglutaminase-like" evidence="3">
    <location>
        <begin position="72"/>
        <end position="135"/>
    </location>
</feature>
<feature type="transmembrane region" description="Helical" evidence="1">
    <location>
        <begin position="166"/>
        <end position="185"/>
    </location>
</feature>
<keyword evidence="5" id="KW-1185">Reference proteome</keyword>
<keyword evidence="2" id="KW-0732">Signal</keyword>
<dbReference type="SUPFAM" id="SSF54001">
    <property type="entry name" value="Cysteine proteinases"/>
    <property type="match status" value="1"/>
</dbReference>
<gene>
    <name evidence="4" type="ORF">SAMN04488242_1854</name>
</gene>
<keyword evidence="1" id="KW-0472">Membrane</keyword>
<evidence type="ECO:0000256" key="2">
    <source>
        <dbReference type="SAM" id="SignalP"/>
    </source>
</evidence>
<feature type="signal peptide" evidence="2">
    <location>
        <begin position="1"/>
        <end position="20"/>
    </location>
</feature>
<dbReference type="AlphaFoldDB" id="A0A1G9KVT1"/>
<dbReference type="OrthoDB" id="3727142at2"/>
<dbReference type="Gene3D" id="3.10.620.30">
    <property type="match status" value="1"/>
</dbReference>
<reference evidence="4 5" key="1">
    <citation type="submission" date="2016-10" db="EMBL/GenBank/DDBJ databases">
        <authorList>
            <person name="de Groot N.N."/>
        </authorList>
    </citation>
    <scope>NUCLEOTIDE SEQUENCE [LARGE SCALE GENOMIC DNA]</scope>
    <source>
        <strain evidence="4 5">CGMCC 1.9159</strain>
    </source>
</reference>
<evidence type="ECO:0000259" key="3">
    <source>
        <dbReference type="Pfam" id="PF01841"/>
    </source>
</evidence>
<proteinExistence type="predicted"/>
<evidence type="ECO:0000256" key="1">
    <source>
        <dbReference type="SAM" id="Phobius"/>
    </source>
</evidence>
<dbReference type="STRING" id="686624.SAMN04488242_1854"/>
<keyword evidence="1" id="KW-1133">Transmembrane helix</keyword>
<name>A0A1G9KVT1_9ACTN</name>
<dbReference type="Pfam" id="PF01841">
    <property type="entry name" value="Transglut_core"/>
    <property type="match status" value="1"/>
</dbReference>